<sequence>MTAVAVVCATVITVELNVKRVMCPMVKTWSADNPKAALMERKRALIVDAALKAFLDSGYAEASVNHIAAEAGVSIKTLYRHFDSKDDLFSAVMQAACDQPLGPHAPIQDGTPAWYDLPPDEALPIAGEEYLRHVLSRTQLALYRVVAREADRFPDLGRRYQEQTSGSIYAQFVRYLELWAEREDWRLVDKRRAAQTFAALLKAGIFDEALLGLGVASPQEIAERAERASREILLLLKAR</sequence>
<dbReference type="PRINTS" id="PR00455">
    <property type="entry name" value="HTHTETR"/>
</dbReference>
<evidence type="ECO:0000256" key="1">
    <source>
        <dbReference type="ARBA" id="ARBA00023015"/>
    </source>
</evidence>
<organism evidence="6 7">
    <name type="scientific">Rhizobium lusitanum</name>
    <dbReference type="NCBI Taxonomy" id="293958"/>
    <lineage>
        <taxon>Bacteria</taxon>
        <taxon>Pseudomonadati</taxon>
        <taxon>Pseudomonadota</taxon>
        <taxon>Alphaproteobacteria</taxon>
        <taxon>Hyphomicrobiales</taxon>
        <taxon>Rhizobiaceae</taxon>
        <taxon>Rhizobium/Agrobacterium group</taxon>
        <taxon>Rhizobium</taxon>
    </lineage>
</organism>
<dbReference type="SUPFAM" id="SSF46689">
    <property type="entry name" value="Homeodomain-like"/>
    <property type="match status" value="1"/>
</dbReference>
<reference evidence="6 7" key="1">
    <citation type="submission" date="2019-12" db="EMBL/GenBank/DDBJ databases">
        <title>Rhizobium genotypes associated with high levels of biological nitrogen fixation by grain legumes in a temperate-maritime cropping system.</title>
        <authorList>
            <person name="Maluk M."/>
            <person name="Francesc Ferrando Molina F."/>
            <person name="Lopez Del Egido L."/>
            <person name="Lafos M."/>
            <person name="Langarica-Fuentes A."/>
            <person name="Gebre Yohannes G."/>
            <person name="Young M.W."/>
            <person name="Martin P."/>
            <person name="Gantlett R."/>
            <person name="Kenicer G."/>
            <person name="Hawes C."/>
            <person name="Begg G.S."/>
            <person name="Quilliam R.S."/>
            <person name="Squire G.R."/>
            <person name="Poole P.S."/>
            <person name="Young P.W."/>
            <person name="Iannetta P.M."/>
            <person name="James E.K."/>
        </authorList>
    </citation>
    <scope>NUCLEOTIDE SEQUENCE [LARGE SCALE GENOMIC DNA]</scope>
    <source>
        <strain evidence="6 7">JHI1118</strain>
    </source>
</reference>
<dbReference type="Gene3D" id="1.10.357.10">
    <property type="entry name" value="Tetracycline Repressor, domain 2"/>
    <property type="match status" value="1"/>
</dbReference>
<evidence type="ECO:0000313" key="6">
    <source>
        <dbReference type="EMBL" id="NEI71628.1"/>
    </source>
</evidence>
<dbReference type="SUPFAM" id="SSF48498">
    <property type="entry name" value="Tetracyclin repressor-like, C-terminal domain"/>
    <property type="match status" value="1"/>
</dbReference>
<gene>
    <name evidence="6" type="ORF">GR212_18765</name>
</gene>
<dbReference type="PANTHER" id="PTHR30055:SF146">
    <property type="entry name" value="HTH-TYPE TRANSCRIPTIONAL DUAL REGULATOR CECR"/>
    <property type="match status" value="1"/>
</dbReference>
<keyword evidence="2 4" id="KW-0238">DNA-binding</keyword>
<evidence type="ECO:0000259" key="5">
    <source>
        <dbReference type="PROSITE" id="PS50977"/>
    </source>
</evidence>
<dbReference type="Pfam" id="PF00440">
    <property type="entry name" value="TetR_N"/>
    <property type="match status" value="1"/>
</dbReference>
<name>A0A6L9UAU2_9HYPH</name>
<dbReference type="PROSITE" id="PS50977">
    <property type="entry name" value="HTH_TETR_2"/>
    <property type="match status" value="1"/>
</dbReference>
<dbReference type="EMBL" id="WUEY01000008">
    <property type="protein sequence ID" value="NEI71628.1"/>
    <property type="molecule type" value="Genomic_DNA"/>
</dbReference>
<proteinExistence type="predicted"/>
<evidence type="ECO:0000256" key="4">
    <source>
        <dbReference type="PROSITE-ProRule" id="PRU00335"/>
    </source>
</evidence>
<protein>
    <submittedName>
        <fullName evidence="6">TetR family transcriptional regulator</fullName>
    </submittedName>
</protein>
<dbReference type="GO" id="GO:0003700">
    <property type="term" value="F:DNA-binding transcription factor activity"/>
    <property type="evidence" value="ECO:0007669"/>
    <property type="project" value="TreeGrafter"/>
</dbReference>
<evidence type="ECO:0000313" key="7">
    <source>
        <dbReference type="Proteomes" id="UP000483035"/>
    </source>
</evidence>
<dbReference type="PANTHER" id="PTHR30055">
    <property type="entry name" value="HTH-TYPE TRANSCRIPTIONAL REGULATOR RUTR"/>
    <property type="match status" value="1"/>
</dbReference>
<dbReference type="GO" id="GO:0000976">
    <property type="term" value="F:transcription cis-regulatory region binding"/>
    <property type="evidence" value="ECO:0007669"/>
    <property type="project" value="TreeGrafter"/>
</dbReference>
<dbReference type="AlphaFoldDB" id="A0A6L9UAU2"/>
<keyword evidence="3" id="KW-0804">Transcription</keyword>
<dbReference type="FunFam" id="1.10.10.60:FF:000141">
    <property type="entry name" value="TetR family transcriptional regulator"/>
    <property type="match status" value="1"/>
</dbReference>
<dbReference type="InterPro" id="IPR036271">
    <property type="entry name" value="Tet_transcr_reg_TetR-rel_C_sf"/>
</dbReference>
<accession>A0A6L9UAU2</accession>
<dbReference type="Proteomes" id="UP000483035">
    <property type="component" value="Unassembled WGS sequence"/>
</dbReference>
<feature type="DNA-binding region" description="H-T-H motif" evidence="4">
    <location>
        <begin position="63"/>
        <end position="82"/>
    </location>
</feature>
<comment type="caution">
    <text evidence="6">The sequence shown here is derived from an EMBL/GenBank/DDBJ whole genome shotgun (WGS) entry which is preliminary data.</text>
</comment>
<evidence type="ECO:0000256" key="2">
    <source>
        <dbReference type="ARBA" id="ARBA00023125"/>
    </source>
</evidence>
<dbReference type="InterPro" id="IPR050109">
    <property type="entry name" value="HTH-type_TetR-like_transc_reg"/>
</dbReference>
<dbReference type="Pfam" id="PF14246">
    <property type="entry name" value="TetR_C_7"/>
    <property type="match status" value="1"/>
</dbReference>
<dbReference type="Gene3D" id="1.10.10.60">
    <property type="entry name" value="Homeodomain-like"/>
    <property type="match status" value="1"/>
</dbReference>
<feature type="domain" description="HTH tetR-type" evidence="5">
    <location>
        <begin position="40"/>
        <end position="100"/>
    </location>
</feature>
<dbReference type="InterPro" id="IPR009057">
    <property type="entry name" value="Homeodomain-like_sf"/>
</dbReference>
<dbReference type="InterPro" id="IPR001647">
    <property type="entry name" value="HTH_TetR"/>
</dbReference>
<keyword evidence="1" id="KW-0805">Transcription regulation</keyword>
<evidence type="ECO:0000256" key="3">
    <source>
        <dbReference type="ARBA" id="ARBA00023163"/>
    </source>
</evidence>
<dbReference type="InterPro" id="IPR039536">
    <property type="entry name" value="TetR_C_Proteobacteria"/>
</dbReference>